<sequence>RGFGRGGKTIVGKERPIGLAVACV</sequence>
<accession>A0A816P1S1</accession>
<dbReference type="EMBL" id="CAJNRE010005249">
    <property type="protein sequence ID" value="CAF2043335.1"/>
    <property type="molecule type" value="Genomic_DNA"/>
</dbReference>
<dbReference type="AlphaFoldDB" id="A0A816P1S1"/>
<organism evidence="1 2">
    <name type="scientific">Rotaria magnacalcarata</name>
    <dbReference type="NCBI Taxonomy" id="392030"/>
    <lineage>
        <taxon>Eukaryota</taxon>
        <taxon>Metazoa</taxon>
        <taxon>Spiralia</taxon>
        <taxon>Gnathifera</taxon>
        <taxon>Rotifera</taxon>
        <taxon>Eurotatoria</taxon>
        <taxon>Bdelloidea</taxon>
        <taxon>Philodinida</taxon>
        <taxon>Philodinidae</taxon>
        <taxon>Rotaria</taxon>
    </lineage>
</organism>
<evidence type="ECO:0000313" key="2">
    <source>
        <dbReference type="Proteomes" id="UP000663824"/>
    </source>
</evidence>
<reference evidence="1" key="1">
    <citation type="submission" date="2021-02" db="EMBL/GenBank/DDBJ databases">
        <authorList>
            <person name="Nowell W R."/>
        </authorList>
    </citation>
    <scope>NUCLEOTIDE SEQUENCE</scope>
</reference>
<proteinExistence type="predicted"/>
<dbReference type="Proteomes" id="UP000663824">
    <property type="component" value="Unassembled WGS sequence"/>
</dbReference>
<name>A0A816P1S1_9BILA</name>
<feature type="non-terminal residue" evidence="1">
    <location>
        <position position="1"/>
    </location>
</feature>
<evidence type="ECO:0000313" key="1">
    <source>
        <dbReference type="EMBL" id="CAF2043335.1"/>
    </source>
</evidence>
<gene>
    <name evidence="1" type="ORF">MBJ925_LOCUS11750</name>
</gene>
<comment type="caution">
    <text evidence="1">The sequence shown here is derived from an EMBL/GenBank/DDBJ whole genome shotgun (WGS) entry which is preliminary data.</text>
</comment>
<protein>
    <submittedName>
        <fullName evidence="1">Uncharacterized protein</fullName>
    </submittedName>
</protein>